<name>A0A2M4DCH7_ANODA</name>
<protein>
    <submittedName>
        <fullName evidence="1">Putative secreted protein</fullName>
    </submittedName>
</protein>
<sequence>MIRCVCLLLVSSRTLLFVVVFYPSGGNSWLKWFASLLCFDSAGHVMRTLWKRAFLDAKKKDRDKESKLN</sequence>
<reference evidence="1" key="1">
    <citation type="submission" date="2018-01" db="EMBL/GenBank/DDBJ databases">
        <title>An insight into the sialome of Amazonian anophelines.</title>
        <authorList>
            <person name="Ribeiro J.M."/>
            <person name="Scarpassa V."/>
            <person name="Calvo E."/>
        </authorList>
    </citation>
    <scope>NUCLEOTIDE SEQUENCE</scope>
</reference>
<evidence type="ECO:0000313" key="1">
    <source>
        <dbReference type="EMBL" id="MBW75277.1"/>
    </source>
</evidence>
<dbReference type="AlphaFoldDB" id="A0A2M4DCH7"/>
<proteinExistence type="predicted"/>
<organism evidence="1">
    <name type="scientific">Anopheles darlingi</name>
    <name type="common">Mosquito</name>
    <dbReference type="NCBI Taxonomy" id="43151"/>
    <lineage>
        <taxon>Eukaryota</taxon>
        <taxon>Metazoa</taxon>
        <taxon>Ecdysozoa</taxon>
        <taxon>Arthropoda</taxon>
        <taxon>Hexapoda</taxon>
        <taxon>Insecta</taxon>
        <taxon>Pterygota</taxon>
        <taxon>Neoptera</taxon>
        <taxon>Endopterygota</taxon>
        <taxon>Diptera</taxon>
        <taxon>Nematocera</taxon>
        <taxon>Culicoidea</taxon>
        <taxon>Culicidae</taxon>
        <taxon>Anophelinae</taxon>
        <taxon>Anopheles</taxon>
    </lineage>
</organism>
<dbReference type="EMBL" id="GGFL01011099">
    <property type="protein sequence ID" value="MBW75277.1"/>
    <property type="molecule type" value="Transcribed_RNA"/>
</dbReference>
<accession>A0A2M4DCH7</accession>